<dbReference type="GO" id="GO:0004525">
    <property type="term" value="F:ribonuclease III activity"/>
    <property type="evidence" value="ECO:0007669"/>
    <property type="project" value="InterPro"/>
</dbReference>
<accession>A0A430B1A7</accession>
<evidence type="ECO:0000256" key="3">
    <source>
        <dbReference type="ARBA" id="ARBA00022759"/>
    </source>
</evidence>
<comment type="similarity">
    <text evidence="5">Belongs to the MrnC RNase family.</text>
</comment>
<keyword evidence="5" id="KW-0699">rRNA-binding</keyword>
<dbReference type="Pfam" id="PF00636">
    <property type="entry name" value="Ribonuclease_3"/>
    <property type="match status" value="1"/>
</dbReference>
<dbReference type="RefSeq" id="WP_126807644.1">
    <property type="nucleotide sequence ID" value="NZ_NGKA01000004.1"/>
</dbReference>
<dbReference type="OrthoDB" id="46571at2"/>
<sequence>MRDKQDYGLLNGLALAYIGDAVYELFVRESLIRQGNTRPNMLHQKATKYVSANAQADLMYEMLERDVLTEREKEIYRRGRNAKSHTTAKNADVKTYRISTGFEAVMGYLHLEGETERLQELMTWCVQARDGGHDFDLKSQDHASVNDKEEGT</sequence>
<dbReference type="GO" id="GO:0006364">
    <property type="term" value="P:rRNA processing"/>
    <property type="evidence" value="ECO:0007669"/>
    <property type="project" value="UniProtKB-UniRule"/>
</dbReference>
<proteinExistence type="inferred from homology"/>
<keyword evidence="5" id="KW-0963">Cytoplasm</keyword>
<name>A0A430B1A7_9ENTE</name>
<dbReference type="Gene3D" id="1.10.1520.10">
    <property type="entry name" value="Ribonuclease III domain"/>
    <property type="match status" value="1"/>
</dbReference>
<reference evidence="7 8" key="1">
    <citation type="submission" date="2017-05" db="EMBL/GenBank/DDBJ databases">
        <title>Vagococcus spp. assemblies.</title>
        <authorList>
            <person name="Gulvik C.A."/>
        </authorList>
    </citation>
    <scope>NUCLEOTIDE SEQUENCE [LARGE SCALE GENOMIC DNA]</scope>
    <source>
        <strain evidence="7 8">CCUG 51432</strain>
    </source>
</reference>
<keyword evidence="3 5" id="KW-0255">Endonuclease</keyword>
<keyword evidence="8" id="KW-1185">Reference proteome</keyword>
<evidence type="ECO:0000259" key="6">
    <source>
        <dbReference type="SMART" id="SM00535"/>
    </source>
</evidence>
<keyword evidence="4 5" id="KW-0378">Hydrolase</keyword>
<evidence type="ECO:0000313" key="8">
    <source>
        <dbReference type="Proteomes" id="UP000287605"/>
    </source>
</evidence>
<dbReference type="AlphaFoldDB" id="A0A430B1A7"/>
<keyword evidence="5" id="KW-0460">Magnesium</keyword>
<comment type="cofactor">
    <cofactor evidence="5">
        <name>Mg(2+)</name>
        <dbReference type="ChEBI" id="CHEBI:18420"/>
    </cofactor>
</comment>
<dbReference type="PIRSF" id="PIRSF005520">
    <property type="entry name" value="UCP005520"/>
    <property type="match status" value="1"/>
</dbReference>
<dbReference type="Proteomes" id="UP000287605">
    <property type="component" value="Unassembled WGS sequence"/>
</dbReference>
<dbReference type="EMBL" id="NGKA01000004">
    <property type="protein sequence ID" value="RSU14079.1"/>
    <property type="molecule type" value="Genomic_DNA"/>
</dbReference>
<comment type="subunit">
    <text evidence="5">Homodimer.</text>
</comment>
<feature type="active site" evidence="5">
    <location>
        <position position="20"/>
    </location>
</feature>
<dbReference type="InterPro" id="IPR008226">
    <property type="entry name" value="Mini3_fam"/>
</dbReference>
<evidence type="ECO:0000256" key="2">
    <source>
        <dbReference type="ARBA" id="ARBA00022722"/>
    </source>
</evidence>
<evidence type="ECO:0000256" key="4">
    <source>
        <dbReference type="ARBA" id="ARBA00022801"/>
    </source>
</evidence>
<dbReference type="GO" id="GO:0005737">
    <property type="term" value="C:cytoplasm"/>
    <property type="evidence" value="ECO:0007669"/>
    <property type="project" value="UniProtKB-SubCell"/>
</dbReference>
<dbReference type="EC" id="3.1.26.-" evidence="5"/>
<dbReference type="PANTHER" id="PTHR34276:SF1">
    <property type="entry name" value="MINI-RIBONUCLEASE 3"/>
    <property type="match status" value="1"/>
</dbReference>
<evidence type="ECO:0000256" key="1">
    <source>
        <dbReference type="ARBA" id="ARBA00022552"/>
    </source>
</evidence>
<organism evidence="7 8">
    <name type="scientific">Vagococcus elongatus</name>
    <dbReference type="NCBI Taxonomy" id="180344"/>
    <lineage>
        <taxon>Bacteria</taxon>
        <taxon>Bacillati</taxon>
        <taxon>Bacillota</taxon>
        <taxon>Bacilli</taxon>
        <taxon>Lactobacillales</taxon>
        <taxon>Enterococcaceae</taxon>
        <taxon>Vagococcus</taxon>
    </lineage>
</organism>
<gene>
    <name evidence="5" type="primary">mrnC</name>
    <name evidence="7" type="ORF">CBF29_04135</name>
</gene>
<dbReference type="InterPro" id="IPR036389">
    <property type="entry name" value="RNase_III_sf"/>
</dbReference>
<feature type="domain" description="RNase III" evidence="6">
    <location>
        <begin position="2"/>
        <end position="135"/>
    </location>
</feature>
<dbReference type="HAMAP" id="MF_01468">
    <property type="entry name" value="RNase_Mini_III"/>
    <property type="match status" value="1"/>
</dbReference>
<protein>
    <recommendedName>
        <fullName evidence="5">Mini-ribonuclease 3</fullName>
        <shortName evidence="5">Mini-3</shortName>
        <shortName evidence="5">Mini-RNase 3</shortName>
        <ecNumber evidence="5">3.1.26.-</ecNumber>
    </recommendedName>
    <alternativeName>
        <fullName evidence="5">Mini-RNase III</fullName>
        <shortName evidence="5">Mini-III</shortName>
    </alternativeName>
</protein>
<dbReference type="GO" id="GO:0019843">
    <property type="term" value="F:rRNA binding"/>
    <property type="evidence" value="ECO:0007669"/>
    <property type="project" value="UniProtKB-UniRule"/>
</dbReference>
<dbReference type="PANTHER" id="PTHR34276">
    <property type="entry name" value="MINI-RIBONUCLEASE 3"/>
    <property type="match status" value="1"/>
</dbReference>
<keyword evidence="5" id="KW-0690">Ribosome biogenesis</keyword>
<evidence type="ECO:0000256" key="5">
    <source>
        <dbReference type="HAMAP-Rule" id="MF_01468"/>
    </source>
</evidence>
<dbReference type="SMART" id="SM00535">
    <property type="entry name" value="RIBOc"/>
    <property type="match status" value="1"/>
</dbReference>
<keyword evidence="2 5" id="KW-0540">Nuclease</keyword>
<comment type="subcellular location">
    <subcellularLocation>
        <location evidence="5">Cytoplasm</location>
    </subcellularLocation>
</comment>
<dbReference type="InterPro" id="IPR000999">
    <property type="entry name" value="RNase_III_dom"/>
</dbReference>
<keyword evidence="5" id="KW-0694">RNA-binding</keyword>
<comment type="caution">
    <text evidence="7">The sequence shown here is derived from an EMBL/GenBank/DDBJ whole genome shotgun (WGS) entry which is preliminary data.</text>
</comment>
<evidence type="ECO:0000313" key="7">
    <source>
        <dbReference type="EMBL" id="RSU14079.1"/>
    </source>
</evidence>
<comment type="function">
    <text evidence="5">Involved in correct processing of both the 5' and 3' ends of 23S rRNA precursor. Processes 30S rRNA precursor transcript even in absence of ribonuclease 3 (Rnc); Rnc processes 30S rRNA into smaller rRNA precursors.</text>
</comment>
<keyword evidence="1 5" id="KW-0698">rRNA processing</keyword>
<dbReference type="SUPFAM" id="SSF69065">
    <property type="entry name" value="RNase III domain-like"/>
    <property type="match status" value="1"/>
</dbReference>